<evidence type="ECO:0000313" key="14">
    <source>
        <dbReference type="EMBL" id="AEF58771.1"/>
    </source>
</evidence>
<gene>
    <name evidence="14" type="primary">Rep</name>
</gene>
<evidence type="ECO:0000256" key="11">
    <source>
        <dbReference type="ARBA" id="ARBA00023124"/>
    </source>
</evidence>
<evidence type="ECO:0000259" key="13">
    <source>
        <dbReference type="PROSITE" id="PS52020"/>
    </source>
</evidence>
<dbReference type="GO" id="GO:0016888">
    <property type="term" value="F:DNA endonuclease activity, producing 5'-phosphomonoesters"/>
    <property type="evidence" value="ECO:0007669"/>
    <property type="project" value="InterPro"/>
</dbReference>
<dbReference type="EMBL" id="HQ335086">
    <property type="protein sequence ID" value="AEF58771.1"/>
    <property type="molecule type" value="Genomic_DNA"/>
</dbReference>
<keyword evidence="9" id="KW-0255">Endonuclease</keyword>
<dbReference type="SMR" id="F6KIE0"/>
<dbReference type="RefSeq" id="YP_009506586.1">
    <property type="nucleotide sequence ID" value="NC_038481.1"/>
</dbReference>
<evidence type="ECO:0000256" key="7">
    <source>
        <dbReference type="ARBA" id="ARBA00022723"/>
    </source>
</evidence>
<name>F6KIE0_9VIRU</name>
<keyword evidence="15" id="KW-1185">Reference proteome</keyword>
<evidence type="ECO:0000256" key="9">
    <source>
        <dbReference type="ARBA" id="ARBA00022759"/>
    </source>
</evidence>
<dbReference type="InterPro" id="IPR022692">
    <property type="entry name" value="Gemini_AL1_REP_central"/>
</dbReference>
<keyword evidence="2" id="KW-1048">Host nucleus</keyword>
<keyword evidence="7" id="KW-0479">Metal-binding</keyword>
<keyword evidence="8" id="KW-0547">Nucleotide-binding</keyword>
<dbReference type="GO" id="GO:0000166">
    <property type="term" value="F:nucleotide binding"/>
    <property type="evidence" value="ECO:0007669"/>
    <property type="project" value="UniProtKB-KW"/>
</dbReference>
<keyword evidence="11" id="KW-0190">Covalent protein-DNA linkage</keyword>
<reference evidence="14 15" key="1">
    <citation type="journal article" date="2011" name="PLoS ONE">
        <title>Broad Surveys of DNA Viral Diversity Obtained through Viral Metagenomics of Mosquitoes.</title>
        <authorList>
            <person name="Ng T.F."/>
            <person name="Willner D.L."/>
            <person name="Lim Y.W."/>
            <person name="Schmieder R."/>
            <person name="Chau B."/>
            <person name="Nilsson C."/>
            <person name="Anthony S."/>
            <person name="Ruan Y."/>
            <person name="Rohwer F."/>
            <person name="Breitbart M."/>
        </authorList>
    </citation>
    <scope>NUCLEOTIDE SEQUENCE [LARGE SCALE GENOMIC DNA]</scope>
    <source>
        <strain evidence="14">SDBVL G</strain>
    </source>
</reference>
<dbReference type="GO" id="GO:0016779">
    <property type="term" value="F:nucleotidyltransferase activity"/>
    <property type="evidence" value="ECO:0007669"/>
    <property type="project" value="UniProtKB-KW"/>
</dbReference>
<evidence type="ECO:0000256" key="6">
    <source>
        <dbReference type="ARBA" id="ARBA00022722"/>
    </source>
</evidence>
<keyword evidence="5" id="KW-0235">DNA replication</keyword>
<evidence type="ECO:0000313" key="15">
    <source>
        <dbReference type="Proteomes" id="UP000232815"/>
    </source>
</evidence>
<keyword evidence="6" id="KW-0540">Nuclease</keyword>
<keyword evidence="4" id="KW-0548">Nucleotidyltransferase</keyword>
<dbReference type="Gene3D" id="3.40.1310.20">
    <property type="match status" value="1"/>
</dbReference>
<evidence type="ECO:0000256" key="8">
    <source>
        <dbReference type="ARBA" id="ARBA00022741"/>
    </source>
</evidence>
<dbReference type="GO" id="GO:0006260">
    <property type="term" value="P:DNA replication"/>
    <property type="evidence" value="ECO:0007669"/>
    <property type="project" value="UniProtKB-KW"/>
</dbReference>
<evidence type="ECO:0000256" key="2">
    <source>
        <dbReference type="ARBA" id="ARBA00022562"/>
    </source>
</evidence>
<sequence>MPSFAIKDAKFLLLTYAQVPEDVVTELPLRLLHLCTEHDADVIIGKEQHSDGGIHFHAFLDFRGSKFSTRNERFWDIAGRHPNIARVGRTPWKAYDYAIKDNDIVGGTATRPEEGGGGSGGNKQHEDWTYICEAISEEVFFDRIRERRPGDLVRSFCNIRKYADWHYRAVPEPYSTPEEYRFSLADYVEIDNWASTNFGGDVATRCVPPPRPSSGLGGPRA</sequence>
<proteinExistence type="predicted"/>
<dbReference type="Pfam" id="PF08283">
    <property type="entry name" value="Gemini_AL1_M"/>
    <property type="match status" value="1"/>
</dbReference>
<dbReference type="Pfam" id="PF00799">
    <property type="entry name" value="Gemini_AL1"/>
    <property type="match status" value="1"/>
</dbReference>
<accession>F6KIE0</accession>
<evidence type="ECO:0000256" key="4">
    <source>
        <dbReference type="ARBA" id="ARBA00022695"/>
    </source>
</evidence>
<dbReference type="GO" id="GO:0046872">
    <property type="term" value="F:metal ion binding"/>
    <property type="evidence" value="ECO:0007669"/>
    <property type="project" value="UniProtKB-KW"/>
</dbReference>
<evidence type="ECO:0000256" key="3">
    <source>
        <dbReference type="ARBA" id="ARBA00022679"/>
    </source>
</evidence>
<keyword evidence="3" id="KW-0808">Transferase</keyword>
<feature type="domain" description="CRESS-DNA virus Rep endonuclease" evidence="13">
    <location>
        <begin position="6"/>
        <end position="118"/>
    </location>
</feature>
<protein>
    <submittedName>
        <fullName evidence="14">Rep</fullName>
    </submittedName>
</protein>
<dbReference type="Proteomes" id="UP000232815">
    <property type="component" value="Segment"/>
</dbReference>
<evidence type="ECO:0000256" key="10">
    <source>
        <dbReference type="ARBA" id="ARBA00022801"/>
    </source>
</evidence>
<dbReference type="GeneID" id="37617505"/>
<evidence type="ECO:0000256" key="1">
    <source>
        <dbReference type="ARBA" id="ARBA00004147"/>
    </source>
</evidence>
<evidence type="ECO:0000256" key="12">
    <source>
        <dbReference type="ARBA" id="ARBA00023125"/>
    </source>
</evidence>
<dbReference type="PROSITE" id="PS52020">
    <property type="entry name" value="CRESS_DNA_REP"/>
    <property type="match status" value="1"/>
</dbReference>
<comment type="subcellular location">
    <subcellularLocation>
        <location evidence="1">Host nucleus</location>
    </subcellularLocation>
</comment>
<dbReference type="KEGG" id="vg:37617505"/>
<dbReference type="GO" id="GO:0042025">
    <property type="term" value="C:host cell nucleus"/>
    <property type="evidence" value="ECO:0007669"/>
    <property type="project" value="UniProtKB-SubCell"/>
</dbReference>
<dbReference type="SUPFAM" id="SSF55464">
    <property type="entry name" value="Origin of replication-binding domain, RBD-like"/>
    <property type="match status" value="1"/>
</dbReference>
<evidence type="ECO:0000256" key="5">
    <source>
        <dbReference type="ARBA" id="ARBA00022705"/>
    </source>
</evidence>
<dbReference type="InterPro" id="IPR049912">
    <property type="entry name" value="CRESS_DNA_REP"/>
</dbReference>
<keyword evidence="10" id="KW-0378">Hydrolase</keyword>
<dbReference type="GO" id="GO:0003677">
    <property type="term" value="F:DNA binding"/>
    <property type="evidence" value="ECO:0007669"/>
    <property type="project" value="UniProtKB-KW"/>
</dbReference>
<keyword evidence="12" id="KW-0238">DNA-binding</keyword>
<organism evidence="14 15">
    <name type="scientific">Mosquito VEM virus SDBVL G</name>
    <dbReference type="NCBI Taxonomy" id="1034805"/>
    <lineage>
        <taxon>Viruses</taxon>
        <taxon>Monodnaviria</taxon>
        <taxon>Shotokuvirae</taxon>
        <taxon>Cressdnaviricota</taxon>
        <taxon>Repensiviricetes</taxon>
        <taxon>Geplafuvirales</taxon>
        <taxon>Genomoviridae</taxon>
        <taxon>Gemycircularvirus</taxon>
        <taxon>Gemycircularvirus mosqi1</taxon>
    </lineage>
</organism>
<dbReference type="OrthoDB" id="9195at10239"/>